<dbReference type="NCBIfam" id="TIGR01552">
    <property type="entry name" value="phd_fam"/>
    <property type="match status" value="1"/>
</dbReference>
<organism evidence="4 5">
    <name type="scientific">Agathobacter rectalis</name>
    <dbReference type="NCBI Taxonomy" id="39491"/>
    <lineage>
        <taxon>Bacteria</taxon>
        <taxon>Bacillati</taxon>
        <taxon>Bacillota</taxon>
        <taxon>Clostridia</taxon>
        <taxon>Lachnospirales</taxon>
        <taxon>Lachnospiraceae</taxon>
        <taxon>Agathobacter</taxon>
    </lineage>
</organism>
<evidence type="ECO:0000313" key="4">
    <source>
        <dbReference type="EMBL" id="RHF00250.1"/>
    </source>
</evidence>
<dbReference type="Proteomes" id="UP000283501">
    <property type="component" value="Unassembled WGS sequence"/>
</dbReference>
<gene>
    <name evidence="4" type="ORF">DW703_14900</name>
    <name evidence="3" type="ORF">G4312_03965</name>
</gene>
<reference evidence="4 5" key="1">
    <citation type="submission" date="2018-08" db="EMBL/GenBank/DDBJ databases">
        <title>A genome reference for cultivated species of the human gut microbiota.</title>
        <authorList>
            <person name="Zou Y."/>
            <person name="Xue W."/>
            <person name="Luo G."/>
        </authorList>
    </citation>
    <scope>NUCLEOTIDE SEQUENCE [LARGE SCALE GENOMIC DNA]</scope>
    <source>
        <strain evidence="4 5">AM26-2LB</strain>
    </source>
</reference>
<evidence type="ECO:0000256" key="2">
    <source>
        <dbReference type="RuleBase" id="RU362080"/>
    </source>
</evidence>
<sequence length="82" mass="9056">MNTATATATATEMQNNFGRYLNLVMSGHEIIVTKNGHEVGRFIPKDAAVSYLTDSLTGILQDNGNLDEIKTESMREKYGFVD</sequence>
<comment type="similarity">
    <text evidence="1 2">Belongs to the phD/YefM antitoxin family.</text>
</comment>
<accession>A0A414LZ00</accession>
<dbReference type="Proteomes" id="UP001193756">
    <property type="component" value="Unassembled WGS sequence"/>
</dbReference>
<dbReference type="EMBL" id="JAAIMP010000004">
    <property type="protein sequence ID" value="NSC76452.1"/>
    <property type="molecule type" value="Genomic_DNA"/>
</dbReference>
<dbReference type="InterPro" id="IPR036165">
    <property type="entry name" value="YefM-like_sf"/>
</dbReference>
<dbReference type="InterPro" id="IPR006442">
    <property type="entry name" value="Antitoxin_Phd/YefM"/>
</dbReference>
<name>A0A414LZ00_9FIRM</name>
<protein>
    <recommendedName>
        <fullName evidence="2">Antitoxin</fullName>
    </recommendedName>
</protein>
<reference evidence="3" key="3">
    <citation type="submission" date="2020-02" db="EMBL/GenBank/DDBJ databases">
        <authorList>
            <person name="Littmann E."/>
            <person name="Sorbara M."/>
        </authorList>
    </citation>
    <scope>NUCLEOTIDE SEQUENCE</scope>
    <source>
        <strain evidence="3">MSK.16.45</strain>
    </source>
</reference>
<dbReference type="SUPFAM" id="SSF143120">
    <property type="entry name" value="YefM-like"/>
    <property type="match status" value="1"/>
</dbReference>
<evidence type="ECO:0000313" key="5">
    <source>
        <dbReference type="Proteomes" id="UP000283501"/>
    </source>
</evidence>
<comment type="function">
    <text evidence="2">Antitoxin component of a type II toxin-antitoxin (TA) system.</text>
</comment>
<proteinExistence type="inferred from homology"/>
<evidence type="ECO:0000256" key="1">
    <source>
        <dbReference type="ARBA" id="ARBA00009981"/>
    </source>
</evidence>
<evidence type="ECO:0000313" key="3">
    <source>
        <dbReference type="EMBL" id="NSC76452.1"/>
    </source>
</evidence>
<dbReference type="Pfam" id="PF02604">
    <property type="entry name" value="PhdYeFM_antitox"/>
    <property type="match status" value="1"/>
</dbReference>
<comment type="caution">
    <text evidence="4">The sequence shown here is derived from an EMBL/GenBank/DDBJ whole genome shotgun (WGS) entry which is preliminary data.</text>
</comment>
<reference evidence="3" key="2">
    <citation type="journal article" date="2020" name="Cell Host Microbe">
        <title>Functional and Genomic Variation between Human-Derived Isolates of Lachnospiraceae Reveals Inter- and Intra-Species Diversity.</title>
        <authorList>
            <person name="Sorbara M.T."/>
            <person name="Littmann E.R."/>
            <person name="Fontana E."/>
            <person name="Moody T.U."/>
            <person name="Kohout C.E."/>
            <person name="Gjonbalaj M."/>
            <person name="Eaton V."/>
            <person name="Seok R."/>
            <person name="Leiner I.M."/>
            <person name="Pamer E.G."/>
        </authorList>
    </citation>
    <scope>NUCLEOTIDE SEQUENCE</scope>
    <source>
        <strain evidence="3">MSK.16.45</strain>
    </source>
</reference>
<dbReference type="AlphaFoldDB" id="A0A414LZ00"/>
<dbReference type="EMBL" id="QSKY01000032">
    <property type="protein sequence ID" value="RHF00250.1"/>
    <property type="molecule type" value="Genomic_DNA"/>
</dbReference>
<dbReference type="RefSeq" id="WP_118142123.1">
    <property type="nucleotide sequence ID" value="NZ_CP143947.1"/>
</dbReference>